<evidence type="ECO:0000256" key="2">
    <source>
        <dbReference type="ARBA" id="ARBA00012489"/>
    </source>
</evidence>
<evidence type="ECO:0000256" key="4">
    <source>
        <dbReference type="ARBA" id="ARBA00022829"/>
    </source>
</evidence>
<dbReference type="GO" id="GO:0072686">
    <property type="term" value="C:mitotic spindle"/>
    <property type="evidence" value="ECO:0007669"/>
    <property type="project" value="TreeGrafter"/>
</dbReference>
<proteinExistence type="predicted"/>
<keyword evidence="7" id="KW-0131">Cell cycle</keyword>
<dbReference type="GO" id="GO:0044732">
    <property type="term" value="C:mitotic spindle pole body"/>
    <property type="evidence" value="ECO:0007669"/>
    <property type="project" value="TreeGrafter"/>
</dbReference>
<dbReference type="GO" id="GO:0051301">
    <property type="term" value="P:cell division"/>
    <property type="evidence" value="ECO:0007669"/>
    <property type="project" value="UniProtKB-KW"/>
</dbReference>
<dbReference type="PANTHER" id="PTHR12792:SF0">
    <property type="entry name" value="SEPARIN"/>
    <property type="match status" value="1"/>
</dbReference>
<evidence type="ECO:0000256" key="1">
    <source>
        <dbReference type="ARBA" id="ARBA00000451"/>
    </source>
</evidence>
<dbReference type="Gene3D" id="1.25.40.10">
    <property type="entry name" value="Tetratricopeptide repeat domain"/>
    <property type="match status" value="1"/>
</dbReference>
<comment type="caution">
    <text evidence="7">The sequence shown here is derived from an EMBL/GenBank/DDBJ whole genome shotgun (WGS) entry which is preliminary data.</text>
</comment>
<dbReference type="Proteomes" id="UP000076580">
    <property type="component" value="Chromosome 01"/>
</dbReference>
<feature type="domain" description="Peptidase C50" evidence="6">
    <location>
        <begin position="1923"/>
        <end position="2019"/>
    </location>
</feature>
<feature type="compositionally biased region" description="Low complexity" evidence="5">
    <location>
        <begin position="47"/>
        <end position="66"/>
    </location>
</feature>
<dbReference type="RefSeq" id="XP_040661120.1">
    <property type="nucleotide sequence ID" value="XM_040800237.1"/>
</dbReference>
<sequence>MASLQAKTEAVKADVASTASCTPATVVSLKELLLPETEPSAPGSKNTARAPKTTTTKAKSAAAAKKQGLQDVLGSRERTILATHVINATLKALAETAKSSPSGPSTTRQKGENLQRSTSNRSLRRSVSAPLSPLKPRALNRTVSSPISTTKDTKAGPSSPSTGCLAVVECARAAFACLRSLKPTQEGQTDFQLENGMSALVGKLLTLGMHEQALKELRILKCRLDDAYSTAATTNTKSASAGTASAAASIADLLRFNAGACGSKSSLPTITTCQLQVLKLVAATKKPSHIEAVLPALLETNPSSPVNLLFKLGEGGGKEASKAARQLVALSQILLSMAPSVSSSEDAVAMESKLSPSPVTAFEIQALSFRTQVKWWTLAGHEGNVDDELLSPFTRCVRALIRRQGTAETTAYRITAAAFEAIMQSIRSQNRQPTTSSTSPLASMYQILGTTAHAAREYDDAHQWLQRLRGCMRSQSESVVRVCSVSARLLAAALKRAEIGSDAALLVREVTDGLDGSLSGTVTELNDLLESLSAARRSVVGLLTNANMLDPNATTDSSTPAELVSLLKSFLLRYPRFVRRWLGTPPDKDANAKHVLQFDQRRQTVLQSISQVLDASMMVIKCDIQSGSIDWQLMDEVLQHCASLLDGIADPAMSAAMAEKLGIYHVKISSLYFSRFLELRKLPDRSKETSKQLLQALSRSIDAVKDRTAAERERAQLSTKLELFADMCQGASRTEDAVKTLRSICMNMAEDGVLSAVSAALVSQPPALAWTATEKASSLSRTLRSIAKLDRSWNDWTFFLPEPERAAVLEHLMHLSSNTSISFQPPRIRDSSLAALLRIYTLDKYPIRRLRVLLYLFYQNMGDQDEMDALSPLLELALQQLQRKDKGEDGSLSHYIPHLQAYHGLLSALADSDTPVPLSAMKNSVAAWTSMTDSCETKENLYAVIDDPESLLEHLESLNHLAELRGEHQLQISISQLSIRLATTIAGRAGSTHDSLVLHHSHLATQYVNIGKYVQAQNALEQTKALVERNEGISRGVVAGFQLSQAEYLTGVGSFDEAYVLHSLLLAMRLTGGSMKCVTKANELCGGSYSSWARSKSHATAMLSMASFLRSSISLQRGDIQDALTAIKYAVRLLSHDWSRLEAALADVNPKGETTMAETSLSSIHLKGDEATRGSGPRFWSLASPLIRSLMHISSVYAHIGMFQETIYYAEAAGKIADSTQSSLYKVQVSAWTGSILAKAGRMQKALGMLDEAKEHMPPDACASRVRLARQLSEFYWDIGDEAQAREYLTIAEDTVRLLSDGDDSANATAAVGESNNTATRGIKTQGREVSRATRGATTRTAKPKANPTSTAVRTVRRGGPAAKSKSAPALEVSKVPMDLHQSSLLAAVILSRSLGFIHQRDWASALSTLEKAKELPKLLGTLSHEQVMTATSLIGQSMEQMISDPVFSVMQDSTISFPAVCVGTDKRASERGTTTGASPPRKTRAVIADRKKSNSKERGGPAFADALRQAQQLLMEAHGSALSSSDSSTVHRISGLLQSTIILLSAASAGKVRPAMSSGLGTVAVDLGRNITWAREQNTLRAADNNFMSASMPTSQTKSVRKCSLESSSTDLARFQKKYVDMIPESWSVISLSLSDNHHDLCITKLQAGHSPFILRLPLERANSRDADSEVFNFEHGREELLDIIKLANESSHSARDFSARGERSAWWAEREALDLRLKDLLETIECTWLGGFKGIFSQHQRRCDLLARFQKSFQQILDGGLPSRNRIRTKKGTKAAAVTLDPRVLDLFIGLGDPTDSDCSHFDEALNDLLYFVVDILQFHGERNAYDEIDFDAMVVETYDALRGYYDAAKTGERERGAHTVLVLDKGLHAFPWESLPCMDDLAVSRVPSLACLRQLIDEAKMPSMAEVGGHQPPHGHYVSARAGTYMLNPSSDLKNTQAFFQPTFKTLTSWNGIVNRAPDEADFERALSTSDVLLYFGHGSGAQYIRGKTIRKLDKCRPATFLMGCSSAALTEAGEFECYGPVWNYMMAGCPAVVGTLWDVTDRDIDRFAGRTFEEWGLFARDSFGEEKKMKGKSKGVAKGTGRTKAKASKGPASLAEAVTRARAACKFRYLNAAAVVLYGIPVYIKDEDG</sequence>
<feature type="compositionally biased region" description="Polar residues" evidence="5">
    <location>
        <begin position="141"/>
        <end position="161"/>
    </location>
</feature>
<dbReference type="GO" id="GO:0051307">
    <property type="term" value="P:meiotic chromosome separation"/>
    <property type="evidence" value="ECO:0007669"/>
    <property type="project" value="TreeGrafter"/>
</dbReference>
<protein>
    <recommendedName>
        <fullName evidence="2">separase</fullName>
        <ecNumber evidence="2">3.4.22.49</ecNumber>
    </recommendedName>
</protein>
<dbReference type="GO" id="GO:0006508">
    <property type="term" value="P:proteolysis"/>
    <property type="evidence" value="ECO:0007669"/>
    <property type="project" value="InterPro"/>
</dbReference>
<feature type="region of interest" description="Disordered" evidence="5">
    <location>
        <begin position="35"/>
        <end position="70"/>
    </location>
</feature>
<keyword evidence="3" id="KW-0378">Hydrolase</keyword>
<keyword evidence="7" id="KW-0132">Cell division</keyword>
<evidence type="ECO:0000256" key="5">
    <source>
        <dbReference type="SAM" id="MobiDB-lite"/>
    </source>
</evidence>
<dbReference type="InterPro" id="IPR011990">
    <property type="entry name" value="TPR-like_helical_dom_sf"/>
</dbReference>
<name>A0A151GXE3_DRECN</name>
<gene>
    <name evidence="7" type="ORF">DCS_02912</name>
</gene>
<dbReference type="EMBL" id="LAYC01000001">
    <property type="protein sequence ID" value="KYK61768.1"/>
    <property type="molecule type" value="Genomic_DNA"/>
</dbReference>
<feature type="compositionally biased region" description="Polar residues" evidence="5">
    <location>
        <begin position="97"/>
        <end position="121"/>
    </location>
</feature>
<evidence type="ECO:0000313" key="8">
    <source>
        <dbReference type="Proteomes" id="UP000076580"/>
    </source>
</evidence>
<organism evidence="7 8">
    <name type="scientific">Drechmeria coniospora</name>
    <name type="common">Nematophagous fungus</name>
    <name type="synonym">Meria coniospora</name>
    <dbReference type="NCBI Taxonomy" id="98403"/>
    <lineage>
        <taxon>Eukaryota</taxon>
        <taxon>Fungi</taxon>
        <taxon>Dikarya</taxon>
        <taxon>Ascomycota</taxon>
        <taxon>Pezizomycotina</taxon>
        <taxon>Sordariomycetes</taxon>
        <taxon>Hypocreomycetidae</taxon>
        <taxon>Hypocreales</taxon>
        <taxon>Ophiocordycipitaceae</taxon>
        <taxon>Drechmeria</taxon>
    </lineage>
</organism>
<dbReference type="InterPro" id="IPR030397">
    <property type="entry name" value="SEPARIN_core_dom"/>
</dbReference>
<feature type="compositionally biased region" description="Basic and acidic residues" evidence="5">
    <location>
        <begin position="1488"/>
        <end position="1500"/>
    </location>
</feature>
<dbReference type="STRING" id="98403.A0A151GXE3"/>
<evidence type="ECO:0000259" key="6">
    <source>
        <dbReference type="PROSITE" id="PS51700"/>
    </source>
</evidence>
<feature type="region of interest" description="Disordered" evidence="5">
    <location>
        <begin position="1308"/>
        <end position="1369"/>
    </location>
</feature>
<evidence type="ECO:0000313" key="7">
    <source>
        <dbReference type="EMBL" id="KYK61768.1"/>
    </source>
</evidence>
<dbReference type="EC" id="3.4.22.49" evidence="2"/>
<comment type="catalytic activity">
    <reaction evidence="1">
        <text>All bonds known to be hydrolyzed by this endopeptidase have arginine in P1 and an acidic residue in P4. P6 is often occupied by an acidic residue or by a hydroxy-amino-acid residue, the phosphorylation of which enhances cleavage.</text>
        <dbReference type="EC" id="3.4.22.49"/>
    </reaction>
</comment>
<dbReference type="GeneID" id="63715555"/>
<accession>A0A151GXE3</accession>
<dbReference type="InParanoid" id="A0A151GXE3"/>
<dbReference type="PANTHER" id="PTHR12792">
    <property type="entry name" value="EXTRA SPINDLE POLES 1-RELATED"/>
    <property type="match status" value="1"/>
</dbReference>
<dbReference type="GO" id="GO:0005634">
    <property type="term" value="C:nucleus"/>
    <property type="evidence" value="ECO:0007669"/>
    <property type="project" value="InterPro"/>
</dbReference>
<keyword evidence="4" id="KW-0159">Chromosome partition</keyword>
<dbReference type="GO" id="GO:0005737">
    <property type="term" value="C:cytoplasm"/>
    <property type="evidence" value="ECO:0007669"/>
    <property type="project" value="TreeGrafter"/>
</dbReference>
<dbReference type="InterPro" id="IPR005314">
    <property type="entry name" value="Peptidase_C50"/>
</dbReference>
<feature type="region of interest" description="Disordered" evidence="5">
    <location>
        <begin position="1468"/>
        <end position="1502"/>
    </location>
</feature>
<dbReference type="GO" id="GO:0004197">
    <property type="term" value="F:cysteine-type endopeptidase activity"/>
    <property type="evidence" value="ECO:0007669"/>
    <property type="project" value="InterPro"/>
</dbReference>
<dbReference type="SUPFAM" id="SSF48452">
    <property type="entry name" value="TPR-like"/>
    <property type="match status" value="1"/>
</dbReference>
<feature type="region of interest" description="Disordered" evidence="5">
    <location>
        <begin position="95"/>
        <end position="161"/>
    </location>
</feature>
<evidence type="ECO:0000256" key="3">
    <source>
        <dbReference type="ARBA" id="ARBA00022801"/>
    </source>
</evidence>
<keyword evidence="8" id="KW-1185">Reference proteome</keyword>
<dbReference type="PROSITE" id="PS51700">
    <property type="entry name" value="SEPARIN"/>
    <property type="match status" value="1"/>
</dbReference>
<reference evidence="7 8" key="1">
    <citation type="journal article" date="2016" name="Sci. Rep.">
        <title>Insights into Adaptations to a Near-Obligate Nematode Endoparasitic Lifestyle from the Finished Genome of Drechmeria coniospora.</title>
        <authorList>
            <person name="Zhang L."/>
            <person name="Zhou Z."/>
            <person name="Guo Q."/>
            <person name="Fokkens L."/>
            <person name="Miskei M."/>
            <person name="Pocsi I."/>
            <person name="Zhang W."/>
            <person name="Chen M."/>
            <person name="Wang L."/>
            <person name="Sun Y."/>
            <person name="Donzelli B.G."/>
            <person name="Gibson D.M."/>
            <person name="Nelson D.R."/>
            <person name="Luo J.G."/>
            <person name="Rep M."/>
            <person name="Liu H."/>
            <person name="Yang S."/>
            <person name="Wang J."/>
            <person name="Krasnoff S.B."/>
            <person name="Xu Y."/>
            <person name="Molnar I."/>
            <person name="Lin M."/>
        </authorList>
    </citation>
    <scope>NUCLEOTIDE SEQUENCE [LARGE SCALE GENOMIC DNA]</scope>
    <source>
        <strain evidence="7 8">ARSEF 6962</strain>
    </source>
</reference>
<dbReference type="Pfam" id="PF03568">
    <property type="entry name" value="Separin_C"/>
    <property type="match status" value="1"/>
</dbReference>